<dbReference type="PANTHER" id="PTHR47723:SF13">
    <property type="entry name" value="PUTATIVE-RELATED"/>
    <property type="match status" value="1"/>
</dbReference>
<keyword evidence="4" id="KW-1185">Reference proteome</keyword>
<dbReference type="InterPro" id="IPR053151">
    <property type="entry name" value="RNase_H-like"/>
</dbReference>
<dbReference type="GO" id="GO:0004523">
    <property type="term" value="F:RNA-DNA hybrid ribonuclease activity"/>
    <property type="evidence" value="ECO:0007669"/>
    <property type="project" value="InterPro"/>
</dbReference>
<dbReference type="InterPro" id="IPR036397">
    <property type="entry name" value="RNaseH_sf"/>
</dbReference>
<feature type="region of interest" description="Disordered" evidence="1">
    <location>
        <begin position="91"/>
        <end position="116"/>
    </location>
</feature>
<evidence type="ECO:0000256" key="1">
    <source>
        <dbReference type="SAM" id="MobiDB-lite"/>
    </source>
</evidence>
<organism evidence="3 4">
    <name type="scientific">Quercus lobata</name>
    <name type="common">Valley oak</name>
    <dbReference type="NCBI Taxonomy" id="97700"/>
    <lineage>
        <taxon>Eukaryota</taxon>
        <taxon>Viridiplantae</taxon>
        <taxon>Streptophyta</taxon>
        <taxon>Embryophyta</taxon>
        <taxon>Tracheophyta</taxon>
        <taxon>Spermatophyta</taxon>
        <taxon>Magnoliopsida</taxon>
        <taxon>eudicotyledons</taxon>
        <taxon>Gunneridae</taxon>
        <taxon>Pentapetalae</taxon>
        <taxon>rosids</taxon>
        <taxon>fabids</taxon>
        <taxon>Fagales</taxon>
        <taxon>Fagaceae</taxon>
        <taxon>Quercus</taxon>
    </lineage>
</organism>
<dbReference type="Gene3D" id="3.30.420.10">
    <property type="entry name" value="Ribonuclease H-like superfamily/Ribonuclease H"/>
    <property type="match status" value="1"/>
</dbReference>
<evidence type="ECO:0000313" key="3">
    <source>
        <dbReference type="EnsemblPlants" id="QL09p018494:mrna"/>
    </source>
</evidence>
<dbReference type="Gramene" id="QL09p018494:mrna">
    <property type="protein sequence ID" value="QL09p018494:mrna"/>
    <property type="gene ID" value="QL09p018494"/>
</dbReference>
<accession>A0A7N2MGU3</accession>
<dbReference type="CDD" id="cd06222">
    <property type="entry name" value="RNase_H_like"/>
    <property type="match status" value="1"/>
</dbReference>
<dbReference type="Pfam" id="PF13456">
    <property type="entry name" value="RVT_3"/>
    <property type="match status" value="1"/>
</dbReference>
<dbReference type="SUPFAM" id="SSF53098">
    <property type="entry name" value="Ribonuclease H-like"/>
    <property type="match status" value="1"/>
</dbReference>
<dbReference type="GO" id="GO:0003676">
    <property type="term" value="F:nucleic acid binding"/>
    <property type="evidence" value="ECO:0007669"/>
    <property type="project" value="InterPro"/>
</dbReference>
<protein>
    <recommendedName>
        <fullName evidence="2">RNase H type-1 domain-containing protein</fullName>
    </recommendedName>
</protein>
<dbReference type="InParanoid" id="A0A7N2MGU3"/>
<dbReference type="EnsemblPlants" id="QL09p018494:mrna">
    <property type="protein sequence ID" value="QL09p018494:mrna"/>
    <property type="gene ID" value="QL09p018494"/>
</dbReference>
<evidence type="ECO:0000313" key="4">
    <source>
        <dbReference type="Proteomes" id="UP000594261"/>
    </source>
</evidence>
<reference evidence="3" key="2">
    <citation type="submission" date="2021-01" db="UniProtKB">
        <authorList>
            <consortium name="EnsemblPlants"/>
        </authorList>
    </citation>
    <scope>IDENTIFICATION</scope>
</reference>
<dbReference type="InterPro" id="IPR012337">
    <property type="entry name" value="RNaseH-like_sf"/>
</dbReference>
<dbReference type="EMBL" id="LRBV02000009">
    <property type="status" value="NOT_ANNOTATED_CDS"/>
    <property type="molecule type" value="Genomic_DNA"/>
</dbReference>
<name>A0A7N2MGU3_QUELO</name>
<feature type="domain" description="RNase H type-1" evidence="2">
    <location>
        <begin position="113"/>
        <end position="206"/>
    </location>
</feature>
<proteinExistence type="predicted"/>
<dbReference type="Proteomes" id="UP000594261">
    <property type="component" value="Chromosome 9"/>
</dbReference>
<dbReference type="AlphaFoldDB" id="A0A7N2MGU3"/>
<evidence type="ECO:0000259" key="2">
    <source>
        <dbReference type="Pfam" id="PF13456"/>
    </source>
</evidence>
<dbReference type="InterPro" id="IPR044730">
    <property type="entry name" value="RNase_H-like_dom_plant"/>
</dbReference>
<dbReference type="PANTHER" id="PTHR47723">
    <property type="entry name" value="OS05G0353850 PROTEIN"/>
    <property type="match status" value="1"/>
</dbReference>
<reference evidence="3 4" key="1">
    <citation type="journal article" date="2016" name="G3 (Bethesda)">
        <title>First Draft Assembly and Annotation of the Genome of a California Endemic Oak Quercus lobata Nee (Fagaceae).</title>
        <authorList>
            <person name="Sork V.L."/>
            <person name="Fitz-Gibbon S.T."/>
            <person name="Puiu D."/>
            <person name="Crepeau M."/>
            <person name="Gugger P.F."/>
            <person name="Sherman R."/>
            <person name="Stevens K."/>
            <person name="Langley C.H."/>
            <person name="Pellegrini M."/>
            <person name="Salzberg S.L."/>
        </authorList>
    </citation>
    <scope>NUCLEOTIDE SEQUENCE [LARGE SCALE GENOMIC DNA]</scope>
    <source>
        <strain evidence="3 4">cv. SW786</strain>
    </source>
</reference>
<sequence>MYRVIPAISVKTSDSGLNNYFGLVTETNVLNPFHFDRNSEEGDGITLNHTLHKSYINLAVEYFFCVGKSVQPRQQGCILIKWNKPNLGWPKLNTDEASMGSRESRRRRRGHSGSQRELGSRLTNVIAEFWALRDGLTMAAQLGITLLEIEMDAKIVVDLVLSNSNSNKEYSPLLNDCRSLLYEFQQVKMQHVYCEVNKVADGLARKGCLQQADFVVFATPPSPNFNSLVMFDFNGPYSLRRSANVVIAMDS</sequence>
<dbReference type="InterPro" id="IPR002156">
    <property type="entry name" value="RNaseH_domain"/>
</dbReference>